<reference evidence="5 6" key="1">
    <citation type="submission" date="2022-05" db="EMBL/GenBank/DDBJ databases">
        <title>A multi-omics perspective on studying reproductive biology in Daphnia sinensis.</title>
        <authorList>
            <person name="Jia J."/>
        </authorList>
    </citation>
    <scope>NUCLEOTIDE SEQUENCE [LARGE SCALE GENOMIC DNA]</scope>
    <source>
        <strain evidence="5 6">WSL</strain>
    </source>
</reference>
<feature type="chain" id="PRO_5041976132" description="Ig-like domain-containing protein" evidence="3">
    <location>
        <begin position="22"/>
        <end position="654"/>
    </location>
</feature>
<dbReference type="AlphaFoldDB" id="A0AAD5KYU9"/>
<feature type="compositionally biased region" description="Basic residues" evidence="1">
    <location>
        <begin position="582"/>
        <end position="598"/>
    </location>
</feature>
<dbReference type="PANTHER" id="PTHR19890:SF10">
    <property type="entry name" value="FIBROBLAST GROWTH FACTOR RECEPTOR-LIKE 1"/>
    <property type="match status" value="1"/>
</dbReference>
<dbReference type="SUPFAM" id="SSF48726">
    <property type="entry name" value="Immunoglobulin"/>
    <property type="match status" value="3"/>
</dbReference>
<dbReference type="InterPro" id="IPR007110">
    <property type="entry name" value="Ig-like_dom"/>
</dbReference>
<keyword evidence="2" id="KW-0472">Membrane</keyword>
<keyword evidence="2" id="KW-0812">Transmembrane</keyword>
<dbReference type="InterPro" id="IPR036179">
    <property type="entry name" value="Ig-like_dom_sf"/>
</dbReference>
<feature type="domain" description="Ig-like" evidence="4">
    <location>
        <begin position="137"/>
        <end position="251"/>
    </location>
</feature>
<sequence>MSKTHLALILLVANHITGALSRGPPVITAPIQPRFTGKLGEVIRFICPIRGDPEPIFEWYRDGERVMEYWDRYRLISKGFSLNIQRLECEDQGTYICKAVNGFGVHEISFQLDLLDDSMQEACKSNSDEDDTSSSKPIILHKSKKSKHMLKPAGNYALLKCIAVAEPLPKFHWFKDGVEIIPEKGPPTGNVGLKYVVRSTVLSEDDLTEVSEMEGMRSTLQISDLRGSDTANYTCRAQNEHGWDELTHILEVVERQVPRRPELHPDFPPVNTWVEAGQAGSLSCKVNSEFPPEVHWLKRLTPSPGLPNVVQPPVPDEAEVETIHPQFIANRTIIIGNIKYQILPSAPAKLIASDGYYTSILLLSKKSQEVDSGYYVCLALNNAGFNFRQVYFNVTNSYVTPYQTTDDSYQGRNTSDGWGDKGRTDATTMAVVIVVVVCGLVAMVASCFVWKRRKNHLRDKTLSVPAPSVCSSAPEAIVVQQPTPATHSPSSLDYSVFREGLSSGNGTPPASSSSRSDPSQKPPLQTHVQQQKEIIVPPRMYYLPARPPTNCNSPRQQKVIHQQQQQRAKQSSGSGRSGSGSRQHHRSSPRSSNNHHHYYVNPPYHHQRHPVPPEARSLTTDTSFHSDSFYPDWSAHPHHIRLPYPSPESSFDQL</sequence>
<dbReference type="Pfam" id="PF07679">
    <property type="entry name" value="I-set"/>
    <property type="match status" value="1"/>
</dbReference>
<feature type="compositionally biased region" description="Low complexity" evidence="1">
    <location>
        <begin position="555"/>
        <end position="574"/>
    </location>
</feature>
<dbReference type="InterPro" id="IPR003599">
    <property type="entry name" value="Ig_sub"/>
</dbReference>
<dbReference type="Gene3D" id="2.60.40.10">
    <property type="entry name" value="Immunoglobulins"/>
    <property type="match status" value="3"/>
</dbReference>
<organism evidence="5 6">
    <name type="scientific">Daphnia sinensis</name>
    <dbReference type="NCBI Taxonomy" id="1820382"/>
    <lineage>
        <taxon>Eukaryota</taxon>
        <taxon>Metazoa</taxon>
        <taxon>Ecdysozoa</taxon>
        <taxon>Arthropoda</taxon>
        <taxon>Crustacea</taxon>
        <taxon>Branchiopoda</taxon>
        <taxon>Diplostraca</taxon>
        <taxon>Cladocera</taxon>
        <taxon>Anomopoda</taxon>
        <taxon>Daphniidae</taxon>
        <taxon>Daphnia</taxon>
        <taxon>Daphnia similis group</taxon>
    </lineage>
</organism>
<protein>
    <recommendedName>
        <fullName evidence="4">Ig-like domain-containing protein</fullName>
    </recommendedName>
</protein>
<dbReference type="PROSITE" id="PS50835">
    <property type="entry name" value="IG_LIKE"/>
    <property type="match status" value="3"/>
</dbReference>
<dbReference type="SMART" id="SM00408">
    <property type="entry name" value="IGc2"/>
    <property type="match status" value="3"/>
</dbReference>
<evidence type="ECO:0000256" key="1">
    <source>
        <dbReference type="SAM" id="MobiDB-lite"/>
    </source>
</evidence>
<dbReference type="Proteomes" id="UP000820818">
    <property type="component" value="Linkage Group LG2"/>
</dbReference>
<gene>
    <name evidence="5" type="ORF">GHT06_010448</name>
</gene>
<dbReference type="InterPro" id="IPR003598">
    <property type="entry name" value="Ig_sub2"/>
</dbReference>
<dbReference type="EMBL" id="WJBH02000002">
    <property type="protein sequence ID" value="KAI9562992.1"/>
    <property type="molecule type" value="Genomic_DNA"/>
</dbReference>
<feature type="compositionally biased region" description="Polar residues" evidence="1">
    <location>
        <begin position="481"/>
        <end position="493"/>
    </location>
</feature>
<feature type="transmembrane region" description="Helical" evidence="2">
    <location>
        <begin position="429"/>
        <end position="450"/>
    </location>
</feature>
<keyword evidence="6" id="KW-1185">Reference proteome</keyword>
<feature type="domain" description="Ig-like" evidence="4">
    <location>
        <begin position="265"/>
        <end position="393"/>
    </location>
</feature>
<accession>A0AAD5KYU9</accession>
<dbReference type="InterPro" id="IPR013098">
    <property type="entry name" value="Ig_I-set"/>
</dbReference>
<evidence type="ECO:0000259" key="4">
    <source>
        <dbReference type="PROSITE" id="PS50835"/>
    </source>
</evidence>
<dbReference type="InterPro" id="IPR013783">
    <property type="entry name" value="Ig-like_fold"/>
</dbReference>
<comment type="caution">
    <text evidence="5">The sequence shown here is derived from an EMBL/GenBank/DDBJ whole genome shotgun (WGS) entry which is preliminary data.</text>
</comment>
<feature type="region of interest" description="Disordered" evidence="1">
    <location>
        <begin position="481"/>
        <end position="623"/>
    </location>
</feature>
<evidence type="ECO:0000313" key="6">
    <source>
        <dbReference type="Proteomes" id="UP000820818"/>
    </source>
</evidence>
<name>A0AAD5KYU9_9CRUS</name>
<evidence type="ECO:0000256" key="2">
    <source>
        <dbReference type="SAM" id="Phobius"/>
    </source>
</evidence>
<dbReference type="Pfam" id="PF13927">
    <property type="entry name" value="Ig_3"/>
    <property type="match status" value="1"/>
</dbReference>
<feature type="compositionally biased region" description="Low complexity" evidence="1">
    <location>
        <begin position="508"/>
        <end position="523"/>
    </location>
</feature>
<keyword evidence="3" id="KW-0732">Signal</keyword>
<dbReference type="InterPro" id="IPR052615">
    <property type="entry name" value="FGFRL"/>
</dbReference>
<proteinExistence type="predicted"/>
<evidence type="ECO:0000256" key="3">
    <source>
        <dbReference type="SAM" id="SignalP"/>
    </source>
</evidence>
<keyword evidence="2" id="KW-1133">Transmembrane helix</keyword>
<dbReference type="PANTHER" id="PTHR19890">
    <property type="entry name" value="FIBROBLAST GROWTH FACTOR RECEPTOR"/>
    <property type="match status" value="1"/>
</dbReference>
<dbReference type="CDD" id="cd00096">
    <property type="entry name" value="Ig"/>
    <property type="match status" value="1"/>
</dbReference>
<evidence type="ECO:0000313" key="5">
    <source>
        <dbReference type="EMBL" id="KAI9562992.1"/>
    </source>
</evidence>
<feature type="signal peptide" evidence="3">
    <location>
        <begin position="1"/>
        <end position="21"/>
    </location>
</feature>
<dbReference type="SMART" id="SM00409">
    <property type="entry name" value="IG"/>
    <property type="match status" value="3"/>
</dbReference>
<feature type="domain" description="Ig-like" evidence="4">
    <location>
        <begin position="24"/>
        <end position="113"/>
    </location>
</feature>